<dbReference type="PANTHER" id="PTHR34055:SF1">
    <property type="entry name" value="EXPRESSED PROTEIN"/>
    <property type="match status" value="1"/>
</dbReference>
<dbReference type="AlphaFoldDB" id="A0A9R0JC28"/>
<organism evidence="2 3">
    <name type="scientific">Spinacia oleracea</name>
    <name type="common">Spinach</name>
    <dbReference type="NCBI Taxonomy" id="3562"/>
    <lineage>
        <taxon>Eukaryota</taxon>
        <taxon>Viridiplantae</taxon>
        <taxon>Streptophyta</taxon>
        <taxon>Embryophyta</taxon>
        <taxon>Tracheophyta</taxon>
        <taxon>Spermatophyta</taxon>
        <taxon>Magnoliopsida</taxon>
        <taxon>eudicotyledons</taxon>
        <taxon>Gunneridae</taxon>
        <taxon>Pentapetalae</taxon>
        <taxon>Caryophyllales</taxon>
        <taxon>Chenopodiaceae</taxon>
        <taxon>Chenopodioideae</taxon>
        <taxon>Anserineae</taxon>
        <taxon>Spinacia</taxon>
    </lineage>
</organism>
<name>A0A9R0JC28_SPIOL</name>
<feature type="compositionally biased region" description="Basic and acidic residues" evidence="1">
    <location>
        <begin position="16"/>
        <end position="32"/>
    </location>
</feature>
<dbReference type="RefSeq" id="XP_021865272.1">
    <property type="nucleotide sequence ID" value="XM_022009580.2"/>
</dbReference>
<dbReference type="GeneID" id="110804026"/>
<proteinExistence type="predicted"/>
<reference evidence="3" key="2">
    <citation type="submission" date="2025-08" db="UniProtKB">
        <authorList>
            <consortium name="RefSeq"/>
        </authorList>
    </citation>
    <scope>IDENTIFICATION</scope>
    <source>
        <tissue evidence="3">Leaf</tissue>
    </source>
</reference>
<accession>A0A9R0JC28</accession>
<gene>
    <name evidence="3" type="primary">LOC110804026</name>
</gene>
<evidence type="ECO:0000256" key="1">
    <source>
        <dbReference type="SAM" id="MobiDB-lite"/>
    </source>
</evidence>
<dbReference type="Proteomes" id="UP000813463">
    <property type="component" value="Chromosome 3"/>
</dbReference>
<evidence type="ECO:0000313" key="2">
    <source>
        <dbReference type="Proteomes" id="UP000813463"/>
    </source>
</evidence>
<sequence length="137" mass="15048">MGRVKGKGKKQTVFTAKDDVENAKGENIEASKRRGRPQKSLKEEVGDEEFEKIVNFDENANSSITSRSSKGEITAMNGTKRKRPSQVKENSDTAEVENGSEANSSTEGFVKSVGFRQNGSRRKSKPHRAAEVGVKCK</sequence>
<dbReference type="KEGG" id="soe:110804026"/>
<reference evidence="2" key="1">
    <citation type="journal article" date="2021" name="Nat. Commun.">
        <title>Genomic analyses provide insights into spinach domestication and the genetic basis of agronomic traits.</title>
        <authorList>
            <person name="Cai X."/>
            <person name="Sun X."/>
            <person name="Xu C."/>
            <person name="Sun H."/>
            <person name="Wang X."/>
            <person name="Ge C."/>
            <person name="Zhang Z."/>
            <person name="Wang Q."/>
            <person name="Fei Z."/>
            <person name="Jiao C."/>
            <person name="Wang Q."/>
        </authorList>
    </citation>
    <scope>NUCLEOTIDE SEQUENCE [LARGE SCALE GENOMIC DNA]</scope>
    <source>
        <strain evidence="2">cv. Varoflay</strain>
    </source>
</reference>
<keyword evidence="2" id="KW-1185">Reference proteome</keyword>
<evidence type="ECO:0000313" key="3">
    <source>
        <dbReference type="RefSeq" id="XP_021865272.1"/>
    </source>
</evidence>
<dbReference type="PANTHER" id="PTHR34055">
    <property type="entry name" value="OS09G0491596 PROTEIN"/>
    <property type="match status" value="1"/>
</dbReference>
<protein>
    <submittedName>
        <fullName evidence="3">Uncharacterized protein</fullName>
    </submittedName>
</protein>
<feature type="region of interest" description="Disordered" evidence="1">
    <location>
        <begin position="60"/>
        <end position="137"/>
    </location>
</feature>
<feature type="region of interest" description="Disordered" evidence="1">
    <location>
        <begin position="1"/>
        <end position="47"/>
    </location>
</feature>
<dbReference type="OrthoDB" id="693270at2759"/>
<feature type="compositionally biased region" description="Basic residues" evidence="1">
    <location>
        <begin position="1"/>
        <end position="10"/>
    </location>
</feature>